<keyword evidence="2" id="KW-1185">Reference proteome</keyword>
<reference evidence="1 2" key="1">
    <citation type="journal article" date="2019" name="Sci. Rep.">
        <title>Orb-weaving spider Araneus ventricosus genome elucidates the spidroin gene catalogue.</title>
        <authorList>
            <person name="Kono N."/>
            <person name="Nakamura H."/>
            <person name="Ohtoshi R."/>
            <person name="Moran D.A.P."/>
            <person name="Shinohara A."/>
            <person name="Yoshida Y."/>
            <person name="Fujiwara M."/>
            <person name="Mori M."/>
            <person name="Tomita M."/>
            <person name="Arakawa K."/>
        </authorList>
    </citation>
    <scope>NUCLEOTIDE SEQUENCE [LARGE SCALE GENOMIC DNA]</scope>
</reference>
<gene>
    <name evidence="1" type="ORF">AVEN_157873_1</name>
</gene>
<dbReference type="AlphaFoldDB" id="A0A4Y2E668"/>
<organism evidence="1 2">
    <name type="scientific">Araneus ventricosus</name>
    <name type="common">Orbweaver spider</name>
    <name type="synonym">Epeira ventricosa</name>
    <dbReference type="NCBI Taxonomy" id="182803"/>
    <lineage>
        <taxon>Eukaryota</taxon>
        <taxon>Metazoa</taxon>
        <taxon>Ecdysozoa</taxon>
        <taxon>Arthropoda</taxon>
        <taxon>Chelicerata</taxon>
        <taxon>Arachnida</taxon>
        <taxon>Araneae</taxon>
        <taxon>Araneomorphae</taxon>
        <taxon>Entelegynae</taxon>
        <taxon>Araneoidea</taxon>
        <taxon>Araneidae</taxon>
        <taxon>Araneus</taxon>
    </lineage>
</organism>
<accession>A0A4Y2E668</accession>
<evidence type="ECO:0000313" key="2">
    <source>
        <dbReference type="Proteomes" id="UP000499080"/>
    </source>
</evidence>
<dbReference type="OrthoDB" id="6074702at2759"/>
<comment type="caution">
    <text evidence="1">The sequence shown here is derived from an EMBL/GenBank/DDBJ whole genome shotgun (WGS) entry which is preliminary data.</text>
</comment>
<dbReference type="Proteomes" id="UP000499080">
    <property type="component" value="Unassembled WGS sequence"/>
</dbReference>
<evidence type="ECO:0000313" key="1">
    <source>
        <dbReference type="EMBL" id="GBM24620.1"/>
    </source>
</evidence>
<sequence length="128" mass="14982">MATQHTARINVRNKCYTKSSFNESSSRDSLPPTEAAVHQHSLRVYHQIQHRFGNKKRHEDWGWENTNSGLQPIKSLKLYPADSILRKISCKCKKVYTGNCSVIFACRGRHRSSYRRYWTINVKETKIN</sequence>
<name>A0A4Y2E668_ARAVE</name>
<dbReference type="EMBL" id="BGPR01000522">
    <property type="protein sequence ID" value="GBM24620.1"/>
    <property type="molecule type" value="Genomic_DNA"/>
</dbReference>
<protein>
    <submittedName>
        <fullName evidence="1">Uncharacterized protein</fullName>
    </submittedName>
</protein>
<proteinExistence type="predicted"/>